<dbReference type="Gene3D" id="3.40.1350.10">
    <property type="match status" value="1"/>
</dbReference>
<dbReference type="EMBL" id="JASHIE010000005">
    <property type="protein sequence ID" value="MDI9874502.1"/>
    <property type="molecule type" value="Genomic_DNA"/>
</dbReference>
<protein>
    <recommendedName>
        <fullName evidence="3">VRR-NUC domain-containing protein</fullName>
    </recommendedName>
</protein>
<name>A0ABT6Z067_9BACT</name>
<sequence length="171" mass="19192">MNKGKENQRFDCDIFTDKEAIKLLKKAIKAKNQSNYPNIPEYAVPEPRYEDKTANGLTKCIVDFLNNTEGCQAERISSEGRVIDTRKTVTNTVGVIKTIGSIKRVKSSSQVGTADISATMWGQSVKIEVKIGADRQSEAQKLYQASIEKAGGIYLLIKSFGEFFNWYIHFK</sequence>
<evidence type="ECO:0000313" key="2">
    <source>
        <dbReference type="Proteomes" id="UP001225761"/>
    </source>
</evidence>
<dbReference type="RefSeq" id="WP_283381378.1">
    <property type="nucleotide sequence ID" value="NZ_JASHIE010000005.1"/>
</dbReference>
<evidence type="ECO:0000313" key="1">
    <source>
        <dbReference type="EMBL" id="MDI9874502.1"/>
    </source>
</evidence>
<dbReference type="InterPro" id="IPR011856">
    <property type="entry name" value="tRNA_endonuc-like_dom_sf"/>
</dbReference>
<evidence type="ECO:0008006" key="3">
    <source>
        <dbReference type="Google" id="ProtNLM"/>
    </source>
</evidence>
<reference evidence="1 2" key="1">
    <citation type="submission" date="2023-05" db="EMBL/GenBank/DDBJ databases">
        <title>Novel species of genus Flectobacillus isolated from stream in China.</title>
        <authorList>
            <person name="Lu H."/>
        </authorList>
    </citation>
    <scope>NUCLEOTIDE SEQUENCE [LARGE SCALE GENOMIC DNA]</scope>
    <source>
        <strain evidence="1 2">LFS242W</strain>
    </source>
</reference>
<comment type="caution">
    <text evidence="1">The sequence shown here is derived from an EMBL/GenBank/DDBJ whole genome shotgun (WGS) entry which is preliminary data.</text>
</comment>
<proteinExistence type="predicted"/>
<gene>
    <name evidence="1" type="ORF">QM481_08185</name>
</gene>
<keyword evidence="2" id="KW-1185">Reference proteome</keyword>
<organism evidence="1 2">
    <name type="scientific">Flectobacillus rivi</name>
    <dbReference type="NCBI Taxonomy" id="2984209"/>
    <lineage>
        <taxon>Bacteria</taxon>
        <taxon>Pseudomonadati</taxon>
        <taxon>Bacteroidota</taxon>
        <taxon>Cytophagia</taxon>
        <taxon>Cytophagales</taxon>
        <taxon>Flectobacillaceae</taxon>
        <taxon>Flectobacillus</taxon>
    </lineage>
</organism>
<dbReference type="Proteomes" id="UP001225761">
    <property type="component" value="Unassembled WGS sequence"/>
</dbReference>
<accession>A0ABT6Z067</accession>